<feature type="active site" description="Tele-phosphohistidine intermediate" evidence="1">
    <location>
        <position position="7"/>
    </location>
</feature>
<dbReference type="InterPro" id="IPR050275">
    <property type="entry name" value="PGM_Phosphatase"/>
</dbReference>
<feature type="binding site" evidence="2">
    <location>
        <position position="62"/>
    </location>
    <ligand>
        <name>substrate</name>
    </ligand>
</feature>
<dbReference type="EMBL" id="AP018907">
    <property type="protein sequence ID" value="BBF92310.1"/>
    <property type="molecule type" value="Genomic_DNA"/>
</dbReference>
<accession>A0A348FYC7</accession>
<dbReference type="Pfam" id="PF00300">
    <property type="entry name" value="His_Phos_1"/>
    <property type="match status" value="1"/>
</dbReference>
<reference evidence="3 4" key="1">
    <citation type="submission" date="2018-08" db="EMBL/GenBank/DDBJ databases">
        <title>Complete genome sequencing of Blastochloris tepida GI.</title>
        <authorList>
            <person name="Tsukatani Y."/>
            <person name="Mori H."/>
        </authorList>
    </citation>
    <scope>NUCLEOTIDE SEQUENCE [LARGE SCALE GENOMIC DNA]</scope>
    <source>
        <strain evidence="3 4">GI</strain>
    </source>
</reference>
<name>A0A348FYC7_9HYPH</name>
<dbReference type="PANTHER" id="PTHR48100">
    <property type="entry name" value="BROAD-SPECIFICITY PHOSPHATASE YOR283W-RELATED"/>
    <property type="match status" value="1"/>
</dbReference>
<dbReference type="OrthoDB" id="9781415at2"/>
<protein>
    <submittedName>
        <fullName evidence="3">Phosphoglycerate mutase</fullName>
    </submittedName>
</protein>
<evidence type="ECO:0000256" key="1">
    <source>
        <dbReference type="PIRSR" id="PIRSR613078-1"/>
    </source>
</evidence>
<dbReference type="PANTHER" id="PTHR48100:SF59">
    <property type="entry name" value="ADENOSYLCOBALAMIN_ALPHA-RIBAZOLE PHOSPHATASE"/>
    <property type="match status" value="1"/>
</dbReference>
<evidence type="ECO:0000256" key="2">
    <source>
        <dbReference type="PIRSR" id="PIRSR613078-2"/>
    </source>
</evidence>
<dbReference type="KEGG" id="blag:BLTE_09950"/>
<dbReference type="InterPro" id="IPR029033">
    <property type="entry name" value="His_PPase_superfam"/>
</dbReference>
<evidence type="ECO:0000313" key="3">
    <source>
        <dbReference type="EMBL" id="BBF92310.1"/>
    </source>
</evidence>
<keyword evidence="4" id="KW-1185">Reference proteome</keyword>
<proteinExistence type="predicted"/>
<sequence length="192" mass="21208">MLYLIRHGETDWNREGRLQGRRDIPLNPTGRRQAAESARRLADVVPPATLASVAFVASPLVRARETMELLRATLGLTPEGYAVDARLAELSFGRWEGLTWPEIRAADPARAAARDRSTWTHTPPGGESYVDLAERLERWCETLSGDAVVVSHGGVTRALLVLFGSMSASEACRFNVPQNRVCVVGEGWAEWR</sequence>
<dbReference type="PIRSF" id="PIRSF000709">
    <property type="entry name" value="6PFK_2-Ptase"/>
    <property type="match status" value="1"/>
</dbReference>
<evidence type="ECO:0000313" key="4">
    <source>
        <dbReference type="Proteomes" id="UP000266934"/>
    </source>
</evidence>
<feature type="binding site" evidence="2">
    <location>
        <begin position="6"/>
        <end position="13"/>
    </location>
    <ligand>
        <name>substrate</name>
    </ligand>
</feature>
<dbReference type="GO" id="GO:0005737">
    <property type="term" value="C:cytoplasm"/>
    <property type="evidence" value="ECO:0007669"/>
    <property type="project" value="TreeGrafter"/>
</dbReference>
<dbReference type="AlphaFoldDB" id="A0A348FYC7"/>
<organism evidence="3 4">
    <name type="scientific">Blastochloris tepida</name>
    <dbReference type="NCBI Taxonomy" id="2233851"/>
    <lineage>
        <taxon>Bacteria</taxon>
        <taxon>Pseudomonadati</taxon>
        <taxon>Pseudomonadota</taxon>
        <taxon>Alphaproteobacteria</taxon>
        <taxon>Hyphomicrobiales</taxon>
        <taxon>Blastochloridaceae</taxon>
        <taxon>Blastochloris</taxon>
    </lineage>
</organism>
<dbReference type="Proteomes" id="UP000266934">
    <property type="component" value="Chromosome"/>
</dbReference>
<dbReference type="PROSITE" id="PS00175">
    <property type="entry name" value="PG_MUTASE"/>
    <property type="match status" value="1"/>
</dbReference>
<dbReference type="InterPro" id="IPR001345">
    <property type="entry name" value="PG/BPGM_mutase_AS"/>
</dbReference>
<dbReference type="Gene3D" id="3.40.50.1240">
    <property type="entry name" value="Phosphoglycerate mutase-like"/>
    <property type="match status" value="1"/>
</dbReference>
<gene>
    <name evidence="3" type="ORF">BLTE_09950</name>
</gene>
<dbReference type="InterPro" id="IPR013078">
    <property type="entry name" value="His_Pase_superF_clade-1"/>
</dbReference>
<feature type="active site" description="Proton donor/acceptor" evidence="1">
    <location>
        <position position="89"/>
    </location>
</feature>
<dbReference type="GO" id="GO:0016791">
    <property type="term" value="F:phosphatase activity"/>
    <property type="evidence" value="ECO:0007669"/>
    <property type="project" value="TreeGrafter"/>
</dbReference>
<dbReference type="SMART" id="SM00855">
    <property type="entry name" value="PGAM"/>
    <property type="match status" value="1"/>
</dbReference>
<dbReference type="CDD" id="cd07067">
    <property type="entry name" value="HP_PGM_like"/>
    <property type="match status" value="1"/>
</dbReference>
<dbReference type="SUPFAM" id="SSF53254">
    <property type="entry name" value="Phosphoglycerate mutase-like"/>
    <property type="match status" value="1"/>
</dbReference>